<dbReference type="CDD" id="cd06225">
    <property type="entry name" value="HAMP"/>
    <property type="match status" value="1"/>
</dbReference>
<dbReference type="InterPro" id="IPR050736">
    <property type="entry name" value="Sensor_HK_Regulatory"/>
</dbReference>
<evidence type="ECO:0000256" key="5">
    <source>
        <dbReference type="ARBA" id="ARBA00022553"/>
    </source>
</evidence>
<dbReference type="EMBL" id="LWMH01000002">
    <property type="protein sequence ID" value="KZS43977.1"/>
    <property type="molecule type" value="Genomic_DNA"/>
</dbReference>
<dbReference type="Pfam" id="PF00672">
    <property type="entry name" value="HAMP"/>
    <property type="match status" value="1"/>
</dbReference>
<reference evidence="17" key="1">
    <citation type="journal article" date="2016" name="Genome Announc.">
        <title>Draft genomes of two strains of Paenibacillus glucanolyticus with capability to degrade lignocellulose.</title>
        <authorList>
            <person name="Mathews S.L."/>
            <person name="Pawlak J."/>
            <person name="Grunden A.M."/>
        </authorList>
    </citation>
    <scope>NUCLEOTIDE SEQUENCE [LARGE SCALE GENOMIC DNA]</scope>
    <source>
        <strain evidence="17">SLM1</strain>
    </source>
</reference>
<name>A0A163ERW9_9BACL</name>
<dbReference type="CDD" id="cd00082">
    <property type="entry name" value="HisKA"/>
    <property type="match status" value="1"/>
</dbReference>
<sequence length="512" mass="57330">MSLRKVRFGLKWKVALLLALLLISVLVVLSTLVLAGIREDQRVRLEQSFAHEAEAANLRVHQEFLTNTNNEMQPDAFMESVGQRLAVDLGSQSGMAVTLYKLDGTFTGTSLPFQPKMDVKDALAHTEEGRSAYITEGDQLLYLAPLRNMDEQIGTIQFHASLAEQHAFYERIRKLFLVTGMSVLAAGFLIGYLYVWRQVHVISRLNLAAQQIGEGAYLSEPTVKRQDELGELGQGIFEMSGRISSSVSQLTEEKLKLLDAIERLQELEQQQKQFIGNISHELKTPLTSILAYADLLDLYRDDPELLEEARTRIRKEAQRLYGLVEKALQLSSMDIYEFETHAESIELKPILEEATARLQAKAEQNNITIQSNLTDGKVWADADNLMHMMLNLLDNGIKYNKPGGTVTLTNEVQDQQGVDRMVIRVSDTGIGIPDHARERLFDPFYTVSSDRSRVYGGTGLGLSLVRSLAEKQHGSVHLTETGSGGSTFIITLPMDRPRPEEIRSAEESPDLE</sequence>
<comment type="subcellular location">
    <subcellularLocation>
        <location evidence="2">Cell membrane</location>
        <topology evidence="2">Multi-pass membrane protein</topology>
    </subcellularLocation>
</comment>
<keyword evidence="11 14" id="KW-0472">Membrane</keyword>
<keyword evidence="4" id="KW-1003">Cell membrane</keyword>
<dbReference type="Pfam" id="PF02518">
    <property type="entry name" value="HATPase_c"/>
    <property type="match status" value="1"/>
</dbReference>
<dbReference type="SMART" id="SM00387">
    <property type="entry name" value="HATPase_c"/>
    <property type="match status" value="1"/>
</dbReference>
<evidence type="ECO:0000256" key="3">
    <source>
        <dbReference type="ARBA" id="ARBA00012438"/>
    </source>
</evidence>
<protein>
    <recommendedName>
        <fullName evidence="3">histidine kinase</fullName>
        <ecNumber evidence="3">2.7.13.3</ecNumber>
    </recommendedName>
</protein>
<dbReference type="PANTHER" id="PTHR43711:SF1">
    <property type="entry name" value="HISTIDINE KINASE 1"/>
    <property type="match status" value="1"/>
</dbReference>
<feature type="domain" description="Histidine kinase" evidence="15">
    <location>
        <begin position="277"/>
        <end position="496"/>
    </location>
</feature>
<keyword evidence="14" id="KW-0812">Transmembrane</keyword>
<dbReference type="PRINTS" id="PR00344">
    <property type="entry name" value="BCTRLSENSOR"/>
</dbReference>
<evidence type="ECO:0000313" key="17">
    <source>
        <dbReference type="EMBL" id="KZS43977.1"/>
    </source>
</evidence>
<dbReference type="InterPro" id="IPR004358">
    <property type="entry name" value="Sig_transdc_His_kin-like_C"/>
</dbReference>
<evidence type="ECO:0000256" key="1">
    <source>
        <dbReference type="ARBA" id="ARBA00000085"/>
    </source>
</evidence>
<dbReference type="SUPFAM" id="SSF47384">
    <property type="entry name" value="Homodimeric domain of signal transducing histidine kinase"/>
    <property type="match status" value="1"/>
</dbReference>
<dbReference type="GO" id="GO:0005524">
    <property type="term" value="F:ATP binding"/>
    <property type="evidence" value="ECO:0007669"/>
    <property type="project" value="UniProtKB-KW"/>
</dbReference>
<dbReference type="OrthoDB" id="9786919at2"/>
<keyword evidence="14" id="KW-1133">Transmembrane helix</keyword>
<feature type="compositionally biased region" description="Basic and acidic residues" evidence="13">
    <location>
        <begin position="495"/>
        <end position="506"/>
    </location>
</feature>
<dbReference type="PANTHER" id="PTHR43711">
    <property type="entry name" value="TWO-COMPONENT HISTIDINE KINASE"/>
    <property type="match status" value="1"/>
</dbReference>
<dbReference type="PROSITE" id="PS50109">
    <property type="entry name" value="HIS_KIN"/>
    <property type="match status" value="1"/>
</dbReference>
<dbReference type="GeneID" id="97554455"/>
<feature type="transmembrane region" description="Helical" evidence="14">
    <location>
        <begin position="175"/>
        <end position="195"/>
    </location>
</feature>
<dbReference type="PROSITE" id="PS50885">
    <property type="entry name" value="HAMP"/>
    <property type="match status" value="1"/>
</dbReference>
<keyword evidence="7" id="KW-0547">Nucleotide-binding</keyword>
<dbReference type="EC" id="2.7.13.3" evidence="3"/>
<accession>A0A163ERW9</accession>
<keyword evidence="12" id="KW-0175">Coiled coil</keyword>
<dbReference type="InterPro" id="IPR003594">
    <property type="entry name" value="HATPase_dom"/>
</dbReference>
<evidence type="ECO:0000313" key="18">
    <source>
        <dbReference type="Proteomes" id="UP000076796"/>
    </source>
</evidence>
<keyword evidence="9" id="KW-0067">ATP-binding</keyword>
<evidence type="ECO:0000256" key="9">
    <source>
        <dbReference type="ARBA" id="ARBA00022840"/>
    </source>
</evidence>
<dbReference type="InterPro" id="IPR036097">
    <property type="entry name" value="HisK_dim/P_sf"/>
</dbReference>
<dbReference type="SMART" id="SM00388">
    <property type="entry name" value="HisKA"/>
    <property type="match status" value="1"/>
</dbReference>
<evidence type="ECO:0000256" key="7">
    <source>
        <dbReference type="ARBA" id="ARBA00022741"/>
    </source>
</evidence>
<dbReference type="GO" id="GO:0000155">
    <property type="term" value="F:phosphorelay sensor kinase activity"/>
    <property type="evidence" value="ECO:0007669"/>
    <property type="project" value="InterPro"/>
</dbReference>
<dbReference type="Gene3D" id="1.10.287.130">
    <property type="match status" value="1"/>
</dbReference>
<evidence type="ECO:0000256" key="11">
    <source>
        <dbReference type="ARBA" id="ARBA00023136"/>
    </source>
</evidence>
<feature type="domain" description="HAMP" evidence="16">
    <location>
        <begin position="196"/>
        <end position="248"/>
    </location>
</feature>
<comment type="catalytic activity">
    <reaction evidence="1">
        <text>ATP + protein L-histidine = ADP + protein N-phospho-L-histidine.</text>
        <dbReference type="EC" id="2.7.13.3"/>
    </reaction>
</comment>
<dbReference type="Gene3D" id="6.10.340.10">
    <property type="match status" value="1"/>
</dbReference>
<dbReference type="InterPro" id="IPR003660">
    <property type="entry name" value="HAMP_dom"/>
</dbReference>
<dbReference type="FunFam" id="1.10.287.130:FF:000001">
    <property type="entry name" value="Two-component sensor histidine kinase"/>
    <property type="match status" value="1"/>
</dbReference>
<dbReference type="RefSeq" id="WP_063480154.1">
    <property type="nucleotide sequence ID" value="NZ_CP147845.1"/>
</dbReference>
<dbReference type="CDD" id="cd00075">
    <property type="entry name" value="HATPase"/>
    <property type="match status" value="1"/>
</dbReference>
<dbReference type="Pfam" id="PF00512">
    <property type="entry name" value="HisKA"/>
    <property type="match status" value="1"/>
</dbReference>
<keyword evidence="8 17" id="KW-0418">Kinase</keyword>
<gene>
    <name evidence="17" type="ORF">AWU65_28290</name>
</gene>
<evidence type="ECO:0000256" key="6">
    <source>
        <dbReference type="ARBA" id="ARBA00022679"/>
    </source>
</evidence>
<keyword evidence="10" id="KW-0902">Two-component regulatory system</keyword>
<evidence type="ECO:0000256" key="4">
    <source>
        <dbReference type="ARBA" id="ARBA00022475"/>
    </source>
</evidence>
<dbReference type="Proteomes" id="UP000076796">
    <property type="component" value="Unassembled WGS sequence"/>
</dbReference>
<dbReference type="InterPro" id="IPR003661">
    <property type="entry name" value="HisK_dim/P_dom"/>
</dbReference>
<dbReference type="InterPro" id="IPR005467">
    <property type="entry name" value="His_kinase_dom"/>
</dbReference>
<keyword evidence="6" id="KW-0808">Transferase</keyword>
<comment type="caution">
    <text evidence="17">The sequence shown here is derived from an EMBL/GenBank/DDBJ whole genome shotgun (WGS) entry which is preliminary data.</text>
</comment>
<evidence type="ECO:0000256" key="14">
    <source>
        <dbReference type="SAM" id="Phobius"/>
    </source>
</evidence>
<dbReference type="SUPFAM" id="SSF55874">
    <property type="entry name" value="ATPase domain of HSP90 chaperone/DNA topoisomerase II/histidine kinase"/>
    <property type="match status" value="1"/>
</dbReference>
<dbReference type="Gene3D" id="3.30.565.10">
    <property type="entry name" value="Histidine kinase-like ATPase, C-terminal domain"/>
    <property type="match status" value="1"/>
</dbReference>
<dbReference type="GO" id="GO:0005886">
    <property type="term" value="C:plasma membrane"/>
    <property type="evidence" value="ECO:0007669"/>
    <property type="project" value="UniProtKB-SubCell"/>
</dbReference>
<organism evidence="17 18">
    <name type="scientific">Paenibacillus glucanolyticus</name>
    <dbReference type="NCBI Taxonomy" id="59843"/>
    <lineage>
        <taxon>Bacteria</taxon>
        <taxon>Bacillati</taxon>
        <taxon>Bacillota</taxon>
        <taxon>Bacilli</taxon>
        <taxon>Bacillales</taxon>
        <taxon>Paenibacillaceae</taxon>
        <taxon>Paenibacillus</taxon>
    </lineage>
</organism>
<dbReference type="SMART" id="SM00304">
    <property type="entry name" value="HAMP"/>
    <property type="match status" value="1"/>
</dbReference>
<proteinExistence type="predicted"/>
<dbReference type="InterPro" id="IPR036890">
    <property type="entry name" value="HATPase_C_sf"/>
</dbReference>
<keyword evidence="5" id="KW-0597">Phosphoprotein</keyword>
<evidence type="ECO:0000259" key="16">
    <source>
        <dbReference type="PROSITE" id="PS50885"/>
    </source>
</evidence>
<feature type="coiled-coil region" evidence="12">
    <location>
        <begin position="247"/>
        <end position="277"/>
    </location>
</feature>
<evidence type="ECO:0000256" key="13">
    <source>
        <dbReference type="SAM" id="MobiDB-lite"/>
    </source>
</evidence>
<dbReference type="FunFam" id="3.30.565.10:FF:000006">
    <property type="entry name" value="Sensor histidine kinase WalK"/>
    <property type="match status" value="1"/>
</dbReference>
<evidence type="ECO:0000256" key="12">
    <source>
        <dbReference type="SAM" id="Coils"/>
    </source>
</evidence>
<evidence type="ECO:0000256" key="10">
    <source>
        <dbReference type="ARBA" id="ARBA00023012"/>
    </source>
</evidence>
<evidence type="ECO:0000256" key="8">
    <source>
        <dbReference type="ARBA" id="ARBA00022777"/>
    </source>
</evidence>
<evidence type="ECO:0000259" key="15">
    <source>
        <dbReference type="PROSITE" id="PS50109"/>
    </source>
</evidence>
<dbReference type="AlphaFoldDB" id="A0A163ERW9"/>
<keyword evidence="18" id="KW-1185">Reference proteome</keyword>
<dbReference type="STRING" id="59843.A3958_00575"/>
<feature type="region of interest" description="Disordered" evidence="13">
    <location>
        <begin position="487"/>
        <end position="512"/>
    </location>
</feature>
<evidence type="ECO:0000256" key="2">
    <source>
        <dbReference type="ARBA" id="ARBA00004651"/>
    </source>
</evidence>